<dbReference type="EMBL" id="CP043939">
    <property type="protein sequence ID" value="QER67192.1"/>
    <property type="molecule type" value="Genomic_DNA"/>
</dbReference>
<accession>A0A5P1WZY9</accession>
<dbReference type="RefSeq" id="WP_137601540.1">
    <property type="nucleotide sequence ID" value="NZ_BJEB01000011.1"/>
</dbReference>
<dbReference type="GO" id="GO:0003677">
    <property type="term" value="F:DNA binding"/>
    <property type="evidence" value="ECO:0007669"/>
    <property type="project" value="InterPro"/>
</dbReference>
<dbReference type="SUPFAM" id="SSF54171">
    <property type="entry name" value="DNA-binding domain"/>
    <property type="match status" value="1"/>
</dbReference>
<evidence type="ECO:0000313" key="1">
    <source>
        <dbReference type="EMBL" id="QER67192.1"/>
    </source>
</evidence>
<evidence type="ECO:0008006" key="3">
    <source>
        <dbReference type="Google" id="ProtNLM"/>
    </source>
</evidence>
<name>A0A5P1WZY9_9LACO</name>
<sequence length="170" mass="18683">MAIDITGQRFGRLVAIERQGRAKNGNALWLCQCSCGNMTVVESYGLRHGSTKSCGCLRSEMSSKAIKTNKKTAINIGNEKNLRTASGVPVSSVALSSRNQSGVTGVTYLCNTDNWQARMMVNGRYVLLKSFDTFQEAVEARKAAEKKYFGSKITVKTEFQHGCKNPFNNI</sequence>
<keyword evidence="2" id="KW-1185">Reference proteome</keyword>
<proteinExistence type="predicted"/>
<dbReference type="OrthoDB" id="552713at2"/>
<organism evidence="1 2">
    <name type="scientific">Paucilactobacillus nenjiangensis</name>
    <dbReference type="NCBI Taxonomy" id="1296540"/>
    <lineage>
        <taxon>Bacteria</taxon>
        <taxon>Bacillati</taxon>
        <taxon>Bacillota</taxon>
        <taxon>Bacilli</taxon>
        <taxon>Lactobacillales</taxon>
        <taxon>Lactobacillaceae</taxon>
        <taxon>Paucilactobacillus</taxon>
    </lineage>
</organism>
<dbReference type="Proteomes" id="UP000325295">
    <property type="component" value="Chromosome"/>
</dbReference>
<evidence type="ECO:0000313" key="2">
    <source>
        <dbReference type="Proteomes" id="UP000325295"/>
    </source>
</evidence>
<gene>
    <name evidence="1" type="ORF">F0161_04515</name>
</gene>
<reference evidence="1 2" key="1">
    <citation type="submission" date="2019-09" db="EMBL/GenBank/DDBJ databases">
        <title>Complete Genome Sequence of Lactobacillus nenjiangensis SH-Y15, isolated from sauerkraut.</title>
        <authorList>
            <person name="Yang H."/>
        </authorList>
    </citation>
    <scope>NUCLEOTIDE SEQUENCE [LARGE SCALE GENOMIC DNA]</scope>
    <source>
        <strain evidence="1 2">SH-Y15</strain>
    </source>
</reference>
<dbReference type="InterPro" id="IPR016177">
    <property type="entry name" value="DNA-bd_dom_sf"/>
</dbReference>
<dbReference type="KEGG" id="lnn:F0161_04515"/>
<dbReference type="AlphaFoldDB" id="A0A5P1WZY9"/>
<protein>
    <recommendedName>
        <fullName evidence="3">AP2 domain-containing protein</fullName>
    </recommendedName>
</protein>